<sequence length="762" mass="83376">MAEKDSVDSRIDRCSNSLIHLPPRSHAVANISSFKPQLSPPFRAPSCSISQHSPDADNHHAPIIVFSLATWVPLSHPDVHATVPYAKPATELHQRLTSYKPAPLSHPPAHPSSATATLTIYPVPVALAFTLKFAVRSPGTSTASDTATCSAANREGLQKRYPPLIFLFPSSKHPADPLAHVSKGLLPQIPSKSPTEAPLRKDHPSFSLIVSDNIPAKVWSNTVREQYQATRVTPHLAAACERVENVERYLDYADIRLLLRPTGLPCQTGKIFSHTRFAICLPFSRKRSTDLVIDAKLFLKTTPCLFWIIGPRTLQKDIAKSPNSGVLFVILMGPRVFGSGVAIFLEQQYQRPQQRLSTTLQMSEEISGTGLETEQRILDISSSALVLRDPALLFLDRALLYFLTVPARFGYLSVLRLAPGLWFSRRGTRWPMAPPCSPLQSDTKGKAIFPPARGLRAVWPNNLKTKAFNSSRLEGNFPSFKASGVIFTVNEVRVSSVAVAVALIAAFHLYRGLAGTPASPSFPPLDTAAAMLEPWVRLTRISWRCASFQPDGFLCGSSIGSPLLRISNACFGSCTTLLYDGEIGGIPQSQLHITRGPPKASIPNDSSLLEGALFQLSKTALQTFGHKSIIVLPLPVSPKNQSLNLDCMRHIRAHGFSSLNILNIARPQACLLMLGFFRNFHPNPPALLPELTFHSSSQLTPNPNPRRLGALLHRLLSPFPFAKLKACHACMSKYGTIRTSTPNMHTTVENPTTLQASATNRA</sequence>
<gene>
    <name evidence="1" type="ORF">BDR25DRAFT_391642</name>
</gene>
<keyword evidence="2" id="KW-1185">Reference proteome</keyword>
<organism evidence="1 2">
    <name type="scientific">Lindgomyces ingoldianus</name>
    <dbReference type="NCBI Taxonomy" id="673940"/>
    <lineage>
        <taxon>Eukaryota</taxon>
        <taxon>Fungi</taxon>
        <taxon>Dikarya</taxon>
        <taxon>Ascomycota</taxon>
        <taxon>Pezizomycotina</taxon>
        <taxon>Dothideomycetes</taxon>
        <taxon>Pleosporomycetidae</taxon>
        <taxon>Pleosporales</taxon>
        <taxon>Lindgomycetaceae</taxon>
        <taxon>Lindgomyces</taxon>
    </lineage>
</organism>
<dbReference type="Proteomes" id="UP000799755">
    <property type="component" value="Unassembled WGS sequence"/>
</dbReference>
<evidence type="ECO:0000313" key="1">
    <source>
        <dbReference type="EMBL" id="KAF2474492.1"/>
    </source>
</evidence>
<name>A0ACB6R7J3_9PLEO</name>
<proteinExistence type="predicted"/>
<protein>
    <submittedName>
        <fullName evidence="1">Uncharacterized protein</fullName>
    </submittedName>
</protein>
<dbReference type="EMBL" id="MU003497">
    <property type="protein sequence ID" value="KAF2474492.1"/>
    <property type="molecule type" value="Genomic_DNA"/>
</dbReference>
<reference evidence="1" key="1">
    <citation type="journal article" date="2020" name="Stud. Mycol.">
        <title>101 Dothideomycetes genomes: a test case for predicting lifestyles and emergence of pathogens.</title>
        <authorList>
            <person name="Haridas S."/>
            <person name="Albert R."/>
            <person name="Binder M."/>
            <person name="Bloem J."/>
            <person name="Labutti K."/>
            <person name="Salamov A."/>
            <person name="Andreopoulos B."/>
            <person name="Baker S."/>
            <person name="Barry K."/>
            <person name="Bills G."/>
            <person name="Bluhm B."/>
            <person name="Cannon C."/>
            <person name="Castanera R."/>
            <person name="Culley D."/>
            <person name="Daum C."/>
            <person name="Ezra D."/>
            <person name="Gonzalez J."/>
            <person name="Henrissat B."/>
            <person name="Kuo A."/>
            <person name="Liang C."/>
            <person name="Lipzen A."/>
            <person name="Lutzoni F."/>
            <person name="Magnuson J."/>
            <person name="Mondo S."/>
            <person name="Nolan M."/>
            <person name="Ohm R."/>
            <person name="Pangilinan J."/>
            <person name="Park H.-J."/>
            <person name="Ramirez L."/>
            <person name="Alfaro M."/>
            <person name="Sun H."/>
            <person name="Tritt A."/>
            <person name="Yoshinaga Y."/>
            <person name="Zwiers L.-H."/>
            <person name="Turgeon B."/>
            <person name="Goodwin S."/>
            <person name="Spatafora J."/>
            <person name="Crous P."/>
            <person name="Grigoriev I."/>
        </authorList>
    </citation>
    <scope>NUCLEOTIDE SEQUENCE</scope>
    <source>
        <strain evidence="1">ATCC 200398</strain>
    </source>
</reference>
<evidence type="ECO:0000313" key="2">
    <source>
        <dbReference type="Proteomes" id="UP000799755"/>
    </source>
</evidence>
<accession>A0ACB6R7J3</accession>
<comment type="caution">
    <text evidence="1">The sequence shown here is derived from an EMBL/GenBank/DDBJ whole genome shotgun (WGS) entry which is preliminary data.</text>
</comment>